<dbReference type="Proteomes" id="UP000094793">
    <property type="component" value="Chromosome"/>
</dbReference>
<evidence type="ECO:0000313" key="1">
    <source>
        <dbReference type="EMBL" id="AOP53400.1"/>
    </source>
</evidence>
<dbReference type="AlphaFoldDB" id="A0A1D7W360"/>
<dbReference type="KEGG" id="blin:BLSMQ_1690"/>
<protein>
    <submittedName>
        <fullName evidence="1">Uncharacterized protein</fullName>
    </submittedName>
</protein>
<accession>A0A1D7W360</accession>
<dbReference type="PATRIC" id="fig|1703.10.peg.1735"/>
<evidence type="ECO:0000313" key="2">
    <source>
        <dbReference type="Proteomes" id="UP000094793"/>
    </source>
</evidence>
<gene>
    <name evidence="1" type="ORF">BLSMQ_1690</name>
</gene>
<dbReference type="RefSeq" id="WP_009881722.1">
    <property type="nucleotide sequence ID" value="NZ_AAGP01000003.1"/>
</dbReference>
<organism evidence="1 2">
    <name type="scientific">Brevibacterium aurantiacum</name>
    <dbReference type="NCBI Taxonomy" id="273384"/>
    <lineage>
        <taxon>Bacteria</taxon>
        <taxon>Bacillati</taxon>
        <taxon>Actinomycetota</taxon>
        <taxon>Actinomycetes</taxon>
        <taxon>Micrococcales</taxon>
        <taxon>Brevibacteriaceae</taxon>
        <taxon>Brevibacterium</taxon>
    </lineage>
</organism>
<sequence>MLAGLTVMVGHSGGVLIGRGERADADFVPLFAWSDIFILG</sequence>
<name>A0A1D7W360_BREAU</name>
<dbReference type="EMBL" id="CP017150">
    <property type="protein sequence ID" value="AOP53400.1"/>
    <property type="molecule type" value="Genomic_DNA"/>
</dbReference>
<reference evidence="2" key="1">
    <citation type="submission" date="2016-09" db="EMBL/GenBank/DDBJ databases">
        <title>Complete Genome Sequence of Brevibacterium linens SMQ-1335.</title>
        <authorList>
            <person name="de Melo A.G."/>
            <person name="Labrie S.J."/>
            <person name="Dumaresq J."/>
            <person name="Roberts R.J."/>
            <person name="Tremblay D.M."/>
            <person name="Moineau S."/>
        </authorList>
    </citation>
    <scope>NUCLEOTIDE SEQUENCE [LARGE SCALE GENOMIC DNA]</scope>
    <source>
        <strain evidence="2">SMQ-1335</strain>
    </source>
</reference>
<proteinExistence type="predicted"/>